<dbReference type="InterPro" id="IPR011016">
    <property type="entry name" value="Znf_RING-CH"/>
</dbReference>
<dbReference type="InterPro" id="IPR013083">
    <property type="entry name" value="Znf_RING/FYVE/PHD"/>
</dbReference>
<feature type="compositionally biased region" description="Polar residues" evidence="4">
    <location>
        <begin position="458"/>
        <end position="468"/>
    </location>
</feature>
<feature type="transmembrane region" description="Helical" evidence="5">
    <location>
        <begin position="392"/>
        <end position="414"/>
    </location>
</feature>
<accession>A0A9Q0L1F0</accession>
<sequence length="499" mass="54810">MDDSASELKAIEELTPDAPDPQASDQNQVNEDASSVQLLRQPNLSSLQIPARSLEDSLPSSTAIDIPYTSSPKSTKSLFPPRSSSAKFKPSIRSLLPQRSFKTKNLSQEGEKTVIVPEIAPPEGSLDKPSTSKFSLTKIFSSSSTKRTNSLPTSPDVNSSAECVQERNLDDSSDITKSEVHHHVTRSFSAPVNTKTRCLRRTDSTGGVIRVIPATPCPATVDDTSPKDGPTDAEMEDAGEDIPEEAAVCRICFVELSEGGETLKMECSCKGELALAHKECAEKWFSIKGNNTCDVCNQGVRNLSVILLRIQNPQAVLRPRSTVPQQVEAHSDRVWQDVPVLVMVSTLSYFCFLKQLLVSDLHSHALAISLPFSFVLGLLSSIIALMMVSNGYFWTFASCQFVTVVLLSYILFSVLNVDPILSVFLSSLTVFGIAISMNSLIGKYLRWRTRRNLQSARVQNDRGAQQRQQPREEPNFQVSQGKKEACPDPINASICSYSY</sequence>
<feature type="transmembrane region" description="Helical" evidence="5">
    <location>
        <begin position="420"/>
        <end position="441"/>
    </location>
</feature>
<keyword evidence="2" id="KW-0863">Zinc-finger</keyword>
<keyword evidence="5" id="KW-0812">Transmembrane</keyword>
<comment type="caution">
    <text evidence="7">The sequence shown here is derived from an EMBL/GenBank/DDBJ whole genome shotgun (WGS) entry which is preliminary data.</text>
</comment>
<dbReference type="Pfam" id="PF12906">
    <property type="entry name" value="RINGv"/>
    <property type="match status" value="1"/>
</dbReference>
<dbReference type="PROSITE" id="PS51292">
    <property type="entry name" value="ZF_RING_CH"/>
    <property type="match status" value="1"/>
</dbReference>
<feature type="compositionally biased region" description="Polar residues" evidence="4">
    <location>
        <begin position="58"/>
        <end position="86"/>
    </location>
</feature>
<evidence type="ECO:0000313" key="7">
    <source>
        <dbReference type="EMBL" id="KAJ4980554.1"/>
    </source>
</evidence>
<keyword evidence="8" id="KW-1185">Reference proteome</keyword>
<dbReference type="EMBL" id="JAMYWD010000001">
    <property type="protein sequence ID" value="KAJ4980554.1"/>
    <property type="molecule type" value="Genomic_DNA"/>
</dbReference>
<evidence type="ECO:0000256" key="3">
    <source>
        <dbReference type="ARBA" id="ARBA00022833"/>
    </source>
</evidence>
<evidence type="ECO:0000256" key="5">
    <source>
        <dbReference type="SAM" id="Phobius"/>
    </source>
</evidence>
<feature type="domain" description="RING-CH-type" evidence="6">
    <location>
        <begin position="241"/>
        <end position="303"/>
    </location>
</feature>
<dbReference type="Gene3D" id="3.30.40.10">
    <property type="entry name" value="Zinc/RING finger domain, C3HC4 (zinc finger)"/>
    <property type="match status" value="1"/>
</dbReference>
<keyword evidence="3" id="KW-0862">Zinc</keyword>
<dbReference type="SUPFAM" id="SSF57850">
    <property type="entry name" value="RING/U-box"/>
    <property type="match status" value="1"/>
</dbReference>
<evidence type="ECO:0000256" key="2">
    <source>
        <dbReference type="ARBA" id="ARBA00022771"/>
    </source>
</evidence>
<feature type="region of interest" description="Disordered" evidence="4">
    <location>
        <begin position="1"/>
        <end position="132"/>
    </location>
</feature>
<evidence type="ECO:0000256" key="4">
    <source>
        <dbReference type="SAM" id="MobiDB-lite"/>
    </source>
</evidence>
<evidence type="ECO:0000259" key="6">
    <source>
        <dbReference type="PROSITE" id="PS51292"/>
    </source>
</evidence>
<feature type="region of interest" description="Disordered" evidence="4">
    <location>
        <begin position="458"/>
        <end position="484"/>
    </location>
</feature>
<feature type="transmembrane region" description="Helical" evidence="5">
    <location>
        <begin position="364"/>
        <end position="385"/>
    </location>
</feature>
<evidence type="ECO:0000256" key="1">
    <source>
        <dbReference type="ARBA" id="ARBA00022723"/>
    </source>
</evidence>
<evidence type="ECO:0000313" key="8">
    <source>
        <dbReference type="Proteomes" id="UP001141806"/>
    </source>
</evidence>
<dbReference type="SMART" id="SM00744">
    <property type="entry name" value="RINGv"/>
    <property type="match status" value="1"/>
</dbReference>
<dbReference type="OrthoDB" id="435038at2759"/>
<dbReference type="GO" id="GO:0008270">
    <property type="term" value="F:zinc ion binding"/>
    <property type="evidence" value="ECO:0007669"/>
    <property type="project" value="UniProtKB-KW"/>
</dbReference>
<dbReference type="AlphaFoldDB" id="A0A9Q0L1F0"/>
<feature type="region of interest" description="Disordered" evidence="4">
    <location>
        <begin position="215"/>
        <end position="236"/>
    </location>
</feature>
<keyword evidence="1" id="KW-0479">Metal-binding</keyword>
<protein>
    <recommendedName>
        <fullName evidence="6">RING-CH-type domain-containing protein</fullName>
    </recommendedName>
</protein>
<dbReference type="PANTHER" id="PTHR46158:SF2">
    <property type="entry name" value="OS02G0165000 PROTEIN"/>
    <property type="match status" value="1"/>
</dbReference>
<proteinExistence type="predicted"/>
<gene>
    <name evidence="7" type="ORF">NE237_031391</name>
</gene>
<keyword evidence="5" id="KW-1133">Transmembrane helix</keyword>
<dbReference type="CDD" id="cd16495">
    <property type="entry name" value="RING_CH-C4HC3_MARCH"/>
    <property type="match status" value="1"/>
</dbReference>
<feature type="compositionally biased region" description="Polar residues" evidence="4">
    <location>
        <begin position="23"/>
        <end position="48"/>
    </location>
</feature>
<reference evidence="7" key="1">
    <citation type="journal article" date="2023" name="Plant J.">
        <title>The genome of the king protea, Protea cynaroides.</title>
        <authorList>
            <person name="Chang J."/>
            <person name="Duong T.A."/>
            <person name="Schoeman C."/>
            <person name="Ma X."/>
            <person name="Roodt D."/>
            <person name="Barker N."/>
            <person name="Li Z."/>
            <person name="Van de Peer Y."/>
            <person name="Mizrachi E."/>
        </authorList>
    </citation>
    <scope>NUCLEOTIDE SEQUENCE</scope>
    <source>
        <tissue evidence="7">Young leaves</tissue>
    </source>
</reference>
<organism evidence="7 8">
    <name type="scientific">Protea cynaroides</name>
    <dbReference type="NCBI Taxonomy" id="273540"/>
    <lineage>
        <taxon>Eukaryota</taxon>
        <taxon>Viridiplantae</taxon>
        <taxon>Streptophyta</taxon>
        <taxon>Embryophyta</taxon>
        <taxon>Tracheophyta</taxon>
        <taxon>Spermatophyta</taxon>
        <taxon>Magnoliopsida</taxon>
        <taxon>Proteales</taxon>
        <taxon>Proteaceae</taxon>
        <taxon>Protea</taxon>
    </lineage>
</organism>
<dbReference type="Proteomes" id="UP001141806">
    <property type="component" value="Unassembled WGS sequence"/>
</dbReference>
<name>A0A9Q0L1F0_9MAGN</name>
<dbReference type="PANTHER" id="PTHR46158">
    <property type="entry name" value="OS02G0165000 PROTEIN"/>
    <property type="match status" value="1"/>
</dbReference>
<keyword evidence="5" id="KW-0472">Membrane</keyword>